<keyword evidence="2" id="KW-0732">Signal</keyword>
<dbReference type="CDD" id="cd00063">
    <property type="entry name" value="FN3"/>
    <property type="match status" value="1"/>
</dbReference>
<dbReference type="Gene3D" id="3.80.10.10">
    <property type="entry name" value="Ribonuclease Inhibitor"/>
    <property type="match status" value="1"/>
</dbReference>
<evidence type="ECO:0000313" key="5">
    <source>
        <dbReference type="Proteomes" id="UP000613208"/>
    </source>
</evidence>
<comment type="caution">
    <text evidence="4">The sequence shown here is derived from an EMBL/GenBank/DDBJ whole genome shotgun (WGS) entry which is preliminary data.</text>
</comment>
<dbReference type="PROSITE" id="PS50853">
    <property type="entry name" value="FN3"/>
    <property type="match status" value="1"/>
</dbReference>
<dbReference type="Proteomes" id="UP000613208">
    <property type="component" value="Unassembled WGS sequence"/>
</dbReference>
<protein>
    <recommendedName>
        <fullName evidence="3">Fibronectin type-III domain-containing protein</fullName>
    </recommendedName>
</protein>
<reference evidence="4" key="1">
    <citation type="submission" date="2020-06" db="EMBL/GenBank/DDBJ databases">
        <title>Characterization of fructooligosaccharide metabolism and fructooligosaccharide-degrading enzymes in human commensal butyrate producers.</title>
        <authorList>
            <person name="Tanno H."/>
            <person name="Fujii T."/>
            <person name="Hirano K."/>
            <person name="Maeno S."/>
            <person name="Tonozuka T."/>
            <person name="Sakamoto M."/>
            <person name="Ohkuma M."/>
            <person name="Tochio T."/>
            <person name="Endo A."/>
        </authorList>
    </citation>
    <scope>NUCLEOTIDE SEQUENCE</scope>
    <source>
        <strain evidence="4">JCM 17466</strain>
    </source>
</reference>
<evidence type="ECO:0000313" key="4">
    <source>
        <dbReference type="EMBL" id="GFO85025.1"/>
    </source>
</evidence>
<evidence type="ECO:0000259" key="3">
    <source>
        <dbReference type="PROSITE" id="PS50853"/>
    </source>
</evidence>
<feature type="domain" description="Fibronectin type-III" evidence="3">
    <location>
        <begin position="618"/>
        <end position="705"/>
    </location>
</feature>
<sequence>MKKVLLRICFLAYAAAVMAGKDAGRVSASETKGQMQEQYGFPKFQVLSLLQTDKEKKVELNLQNFRDPAVLEMAQRYDRDGDGALNEEERDRVTSVGLSGRGIQDPSGLYHFRKIQWLNLNENRIQQIDLAYFPELEELYMNNNELETLNTNWNTELKEAALLGNYNLTGSLSFVNNPDLKLLHCGDTRLEEINLSENGALEAFSASHTPTLRTIIYPKVQKSAKPLLVSPKDLYAQDFGEKGKHLQWKITGNGMENQLLKEDAEAVESYGLTLKSSWEANQYVIEYQIPQQAAYAEPDTVVTRGKTGERIQLPKMKIEEGYHFVKWTSSKGNITENEFQYTPGAKEENIRIICVVEKDKPVIPDRIKVHFQPGADNVSGTMESMEADNGKRFYFPANRYQKEGYVFRGWRLRNGVNIYPAGGSIYVNGRTQDLEAAAVWEKIKGVLIIGRKEKEIIQQYTLSQDDLAAQEKAGYEFLHWERDGKKVSEGDLIKVTFNGEKIRILPVYEEKKTDVIQGPAEETVPAISNPSAEQRPKAEEKTPAKKITKVSVSKISQQTYQNRPITIKPALKDGRAALKEGRDYKITYYNNNGPGTAKIRWTGIGNYTGKIERSFTIRPKTPSVKVQSGKKSVTVSGSSAKVSGYQISYSLKKNKNFRTVNAGKKYKIKNLKSKKSYYIKVRAYKTVQGKKIYSQYSRLIKVRVK</sequence>
<feature type="chain" id="PRO_5039387322" description="Fibronectin type-III domain-containing protein" evidence="2">
    <location>
        <begin position="20"/>
        <end position="705"/>
    </location>
</feature>
<evidence type="ECO:0000256" key="1">
    <source>
        <dbReference type="SAM" id="MobiDB-lite"/>
    </source>
</evidence>
<feature type="signal peptide" evidence="2">
    <location>
        <begin position="1"/>
        <end position="19"/>
    </location>
</feature>
<dbReference type="AlphaFoldDB" id="A0A916Q995"/>
<dbReference type="InterPro" id="IPR036116">
    <property type="entry name" value="FN3_sf"/>
</dbReference>
<name>A0A916Q995_9FIRM</name>
<feature type="compositionally biased region" description="Basic and acidic residues" evidence="1">
    <location>
        <begin position="534"/>
        <end position="543"/>
    </location>
</feature>
<dbReference type="InterPro" id="IPR013783">
    <property type="entry name" value="Ig-like_fold"/>
</dbReference>
<dbReference type="EMBL" id="BLYI01000027">
    <property type="protein sequence ID" value="GFO85025.1"/>
    <property type="molecule type" value="Genomic_DNA"/>
</dbReference>
<gene>
    <name evidence="4" type="ORF">ANBU17_13720</name>
</gene>
<dbReference type="RefSeq" id="WP_201310723.1">
    <property type="nucleotide sequence ID" value="NZ_BLYI01000027.1"/>
</dbReference>
<evidence type="ECO:0000256" key="2">
    <source>
        <dbReference type="SAM" id="SignalP"/>
    </source>
</evidence>
<accession>A0A916Q995</accession>
<dbReference type="SUPFAM" id="SSF49265">
    <property type="entry name" value="Fibronectin type III"/>
    <property type="match status" value="1"/>
</dbReference>
<dbReference type="SUPFAM" id="SSF52058">
    <property type="entry name" value="L domain-like"/>
    <property type="match status" value="1"/>
</dbReference>
<feature type="region of interest" description="Disordered" evidence="1">
    <location>
        <begin position="520"/>
        <end position="544"/>
    </location>
</feature>
<proteinExistence type="predicted"/>
<keyword evidence="5" id="KW-1185">Reference proteome</keyword>
<organism evidence="4 5">
    <name type="scientific">Anaerostipes butyraticus</name>
    <dbReference type="NCBI Taxonomy" id="645466"/>
    <lineage>
        <taxon>Bacteria</taxon>
        <taxon>Bacillati</taxon>
        <taxon>Bacillota</taxon>
        <taxon>Clostridia</taxon>
        <taxon>Lachnospirales</taxon>
        <taxon>Lachnospiraceae</taxon>
        <taxon>Anaerostipes</taxon>
    </lineage>
</organism>
<dbReference type="InterPro" id="IPR032675">
    <property type="entry name" value="LRR_dom_sf"/>
</dbReference>
<dbReference type="Gene3D" id="2.60.40.10">
    <property type="entry name" value="Immunoglobulins"/>
    <property type="match status" value="1"/>
</dbReference>
<dbReference type="InterPro" id="IPR003961">
    <property type="entry name" value="FN3_dom"/>
</dbReference>